<reference evidence="2" key="1">
    <citation type="submission" date="2021-08" db="EMBL/GenBank/DDBJ databases">
        <authorList>
            <person name="Stevens D.C."/>
        </authorList>
    </citation>
    <scope>NUCLEOTIDE SEQUENCE</scope>
    <source>
        <strain evidence="2">DSM 53165</strain>
    </source>
</reference>
<organism evidence="2 3">
    <name type="scientific">Nannocystis pusilla</name>
    <dbReference type="NCBI Taxonomy" id="889268"/>
    <lineage>
        <taxon>Bacteria</taxon>
        <taxon>Pseudomonadati</taxon>
        <taxon>Myxococcota</taxon>
        <taxon>Polyangia</taxon>
        <taxon>Nannocystales</taxon>
        <taxon>Nannocystaceae</taxon>
        <taxon>Nannocystis</taxon>
    </lineage>
</organism>
<dbReference type="EMBL" id="JAIRAU010000011">
    <property type="protein sequence ID" value="MBZ5710064.1"/>
    <property type="molecule type" value="Genomic_DNA"/>
</dbReference>
<comment type="caution">
    <text evidence="2">The sequence shown here is derived from an EMBL/GenBank/DDBJ whole genome shotgun (WGS) entry which is preliminary data.</text>
</comment>
<evidence type="ECO:0000313" key="2">
    <source>
        <dbReference type="EMBL" id="MBZ5710064.1"/>
    </source>
</evidence>
<evidence type="ECO:0000256" key="1">
    <source>
        <dbReference type="SAM" id="Phobius"/>
    </source>
</evidence>
<name>A0ABS7TPA8_9BACT</name>
<keyword evidence="1" id="KW-1133">Transmembrane helix</keyword>
<keyword evidence="3" id="KW-1185">Reference proteome</keyword>
<accession>A0ABS7TPA8</accession>
<evidence type="ECO:0000313" key="3">
    <source>
        <dbReference type="Proteomes" id="UP001139031"/>
    </source>
</evidence>
<keyword evidence="1" id="KW-0812">Transmembrane</keyword>
<proteinExistence type="predicted"/>
<protein>
    <submittedName>
        <fullName evidence="2">Uncharacterized protein</fullName>
    </submittedName>
</protein>
<dbReference type="Proteomes" id="UP001139031">
    <property type="component" value="Unassembled WGS sequence"/>
</dbReference>
<sequence length="318" mass="34314">MPEALVIPGLIAIDPHRWDGRGQAELVRGALAGKTDLPELSDWKRELWLIPREVARRLAVRPPEERADLSSCPRLQARLAEAALVVVDEATAGKAAFAGYMTISVSYHRVASGGSVEVHDGEGVRGFSGEYGDLLGQVAGDGDEVDDERRDYRALERAFDRVLRALTGGALSLYDVGFADLAAHLRAPEFAALEAELAEIEAQGAERRPLAESLLAALDAATEDEVALPGGYVARRVREPAFTLRPRGVLTVSGGPIAVPADERWLVDDVEAFMPAARKARIDQSFARRRSQAEASRRVRLAVLVAVAVVVCAALLLR</sequence>
<keyword evidence="1" id="KW-0472">Membrane</keyword>
<dbReference type="RefSeq" id="WP_224191835.1">
    <property type="nucleotide sequence ID" value="NZ_JAIRAU010000011.1"/>
</dbReference>
<feature type="transmembrane region" description="Helical" evidence="1">
    <location>
        <begin position="299"/>
        <end position="317"/>
    </location>
</feature>
<gene>
    <name evidence="2" type="ORF">K7C98_12440</name>
</gene>